<dbReference type="PROSITE" id="PS50043">
    <property type="entry name" value="HTH_LUXR_2"/>
    <property type="match status" value="1"/>
</dbReference>
<dbReference type="Pfam" id="PF02518">
    <property type="entry name" value="HATPase_c"/>
    <property type="match status" value="1"/>
</dbReference>
<dbReference type="Gene3D" id="3.30.565.10">
    <property type="entry name" value="Histidine kinase-like ATPase, C-terminal domain"/>
    <property type="match status" value="1"/>
</dbReference>
<dbReference type="PANTHER" id="PTHR24421">
    <property type="entry name" value="NITRATE/NITRITE SENSOR PROTEIN NARX-RELATED"/>
    <property type="match status" value="1"/>
</dbReference>
<dbReference type="InterPro" id="IPR016032">
    <property type="entry name" value="Sig_transdc_resp-reg_C-effctor"/>
</dbReference>
<dbReference type="PANTHER" id="PTHR24421:SF61">
    <property type="entry name" value="OXYGEN SENSOR HISTIDINE KINASE NREB"/>
    <property type="match status" value="1"/>
</dbReference>
<dbReference type="SUPFAM" id="SSF55874">
    <property type="entry name" value="ATPase domain of HSP90 chaperone/DNA topoisomerase II/histidine kinase"/>
    <property type="match status" value="1"/>
</dbReference>
<comment type="caution">
    <text evidence="5">The sequence shown here is derived from an EMBL/GenBank/DDBJ whole genome shotgun (WGS) entry which is preliminary data.</text>
</comment>
<evidence type="ECO:0000313" key="5">
    <source>
        <dbReference type="EMBL" id="MDA0162619.1"/>
    </source>
</evidence>
<evidence type="ECO:0000259" key="4">
    <source>
        <dbReference type="PROSITE" id="PS50043"/>
    </source>
</evidence>
<keyword evidence="3" id="KW-0902">Two-component regulatory system</keyword>
<dbReference type="RefSeq" id="WP_270041859.1">
    <property type="nucleotide sequence ID" value="NZ_JAPDOD010000019.1"/>
</dbReference>
<dbReference type="InterPro" id="IPR003594">
    <property type="entry name" value="HATPase_dom"/>
</dbReference>
<keyword evidence="6" id="KW-1185">Reference proteome</keyword>
<gene>
    <name evidence="5" type="ORF">OM076_20260</name>
</gene>
<evidence type="ECO:0000256" key="2">
    <source>
        <dbReference type="ARBA" id="ARBA00022777"/>
    </source>
</evidence>
<dbReference type="GO" id="GO:0016301">
    <property type="term" value="F:kinase activity"/>
    <property type="evidence" value="ECO:0007669"/>
    <property type="project" value="UniProtKB-KW"/>
</dbReference>
<dbReference type="GO" id="GO:0000160">
    <property type="term" value="P:phosphorelay signal transduction system"/>
    <property type="evidence" value="ECO:0007669"/>
    <property type="project" value="UniProtKB-KW"/>
</dbReference>
<dbReference type="SMART" id="SM00421">
    <property type="entry name" value="HTH_LUXR"/>
    <property type="match status" value="1"/>
</dbReference>
<dbReference type="AlphaFoldDB" id="A0A9X3MTX7"/>
<evidence type="ECO:0000256" key="1">
    <source>
        <dbReference type="ARBA" id="ARBA00022679"/>
    </source>
</evidence>
<dbReference type="GO" id="GO:0006355">
    <property type="term" value="P:regulation of DNA-templated transcription"/>
    <property type="evidence" value="ECO:0007669"/>
    <property type="project" value="InterPro"/>
</dbReference>
<proteinExistence type="predicted"/>
<dbReference type="InterPro" id="IPR000792">
    <property type="entry name" value="Tscrpt_reg_LuxR_C"/>
</dbReference>
<dbReference type="Gene3D" id="1.10.10.10">
    <property type="entry name" value="Winged helix-like DNA-binding domain superfamily/Winged helix DNA-binding domain"/>
    <property type="match status" value="1"/>
</dbReference>
<evidence type="ECO:0000313" key="6">
    <source>
        <dbReference type="Proteomes" id="UP001149140"/>
    </source>
</evidence>
<dbReference type="CDD" id="cd06170">
    <property type="entry name" value="LuxR_C_like"/>
    <property type="match status" value="1"/>
</dbReference>
<dbReference type="GO" id="GO:0003677">
    <property type="term" value="F:DNA binding"/>
    <property type="evidence" value="ECO:0007669"/>
    <property type="project" value="InterPro"/>
</dbReference>
<dbReference type="Proteomes" id="UP001149140">
    <property type="component" value="Unassembled WGS sequence"/>
</dbReference>
<dbReference type="Pfam" id="PF00196">
    <property type="entry name" value="GerE"/>
    <property type="match status" value="1"/>
</dbReference>
<feature type="domain" description="HTH luxR-type" evidence="4">
    <location>
        <begin position="349"/>
        <end position="414"/>
    </location>
</feature>
<protein>
    <submittedName>
        <fullName evidence="5">LuxR C-terminal-related transcriptional regulator</fullName>
    </submittedName>
</protein>
<dbReference type="PRINTS" id="PR00038">
    <property type="entry name" value="HTHLUXR"/>
</dbReference>
<reference evidence="5" key="1">
    <citation type="submission" date="2022-10" db="EMBL/GenBank/DDBJ databases">
        <title>The WGS of Solirubrobacter ginsenosidimutans DSM 21036.</title>
        <authorList>
            <person name="Jiang Z."/>
        </authorList>
    </citation>
    <scope>NUCLEOTIDE SEQUENCE</scope>
    <source>
        <strain evidence="5">DSM 21036</strain>
    </source>
</reference>
<dbReference type="InterPro" id="IPR036890">
    <property type="entry name" value="HATPase_C_sf"/>
</dbReference>
<dbReference type="CDD" id="cd16917">
    <property type="entry name" value="HATPase_UhpB-NarQ-NarX-like"/>
    <property type="match status" value="1"/>
</dbReference>
<dbReference type="SUPFAM" id="SSF46894">
    <property type="entry name" value="C-terminal effector domain of the bipartite response regulators"/>
    <property type="match status" value="1"/>
</dbReference>
<keyword evidence="1" id="KW-0808">Transferase</keyword>
<name>A0A9X3MTX7_9ACTN</name>
<evidence type="ECO:0000256" key="3">
    <source>
        <dbReference type="ARBA" id="ARBA00023012"/>
    </source>
</evidence>
<accession>A0A9X3MTX7</accession>
<dbReference type="InterPro" id="IPR036388">
    <property type="entry name" value="WH-like_DNA-bd_sf"/>
</dbReference>
<keyword evidence="2" id="KW-0418">Kinase</keyword>
<organism evidence="5 6">
    <name type="scientific">Solirubrobacter ginsenosidimutans</name>
    <dbReference type="NCBI Taxonomy" id="490573"/>
    <lineage>
        <taxon>Bacteria</taxon>
        <taxon>Bacillati</taxon>
        <taxon>Actinomycetota</taxon>
        <taxon>Thermoleophilia</taxon>
        <taxon>Solirubrobacterales</taxon>
        <taxon>Solirubrobacteraceae</taxon>
        <taxon>Solirubrobacter</taxon>
    </lineage>
</organism>
<dbReference type="InterPro" id="IPR050482">
    <property type="entry name" value="Sensor_HK_TwoCompSys"/>
</dbReference>
<sequence length="428" mass="45231">MAARAGDFTALAASAELSCCELDTSASVVHRWLRQHAPHDAVAVTAKGSSEPLSQWSSPMFELPAGIRWSSADSVRALAPGRPVVATSGVAASSGVTITVVLRPGQSPLAPGTERVLHALARVVAARAGRTPPATDTAPLSIAHAIAIERDRLTRELTDHFTQHLETILGLLRDDAASDHAERLHRAKAGASRALADLRERRTLWQQARRVDEAFALVESAIGPLARTAGVQLECTLAGPPQRVVADTVLEAASRITHAGLLNALEHAHATRVRVAWSVTGDELAVSVVDDGRGFDARRVGGGGLSALRRRAETLSGSLHVESVAEWGTHLQAHLRLHAGSVAGVDESASALVRTLGDREFEVLRLLAVGHRNREIASELTLSMHTVKFHVAKILEKLGVRTRAEAAAVAFAAGVHPRPQPAPVAADG</sequence>
<dbReference type="EMBL" id="JAPDOD010000019">
    <property type="protein sequence ID" value="MDA0162619.1"/>
    <property type="molecule type" value="Genomic_DNA"/>
</dbReference>